<dbReference type="InterPro" id="IPR009057">
    <property type="entry name" value="Homeodomain-like_sf"/>
</dbReference>
<dbReference type="GO" id="GO:0003677">
    <property type="term" value="F:DNA binding"/>
    <property type="evidence" value="ECO:0007669"/>
    <property type="project" value="UniProtKB-UniRule"/>
</dbReference>
<evidence type="ECO:0000256" key="1">
    <source>
        <dbReference type="PROSITE-ProRule" id="PRU00108"/>
    </source>
</evidence>
<evidence type="ECO:0000256" key="2">
    <source>
        <dbReference type="RuleBase" id="RU000682"/>
    </source>
</evidence>
<sequence length="316" mass="36249">MNNLNIPFDNKTPRSNNKFDNSPNTNLSIPGFKTPMNPFVFKQEDDGSKGMAGLPQGDDFGSKFLAFNMMNKNQLQGTPINQMNVFRDEDWSNSYRKNTSPFKRQRRFEDNTPNENQELNFAQAAYTATMPGVCPCCKQNLPADRRNVNLNYDKNWAVVPNTARPGIMSPSNRMNFQGNDFNDAQSPTSIPRITVKSEDNKEKDKKSKRKRKNKTQIKKLEEEFSKNAHWTNDDVDRISRDLKLDKSQVYKWNWDQKKKYKILPSKVYVVQIPEESGDGAIRGEGKEVYVKSFQDALKLKELAKTSASALDAKKPK</sequence>
<keyword evidence="6" id="KW-1185">Reference proteome</keyword>
<evidence type="ECO:0000259" key="4">
    <source>
        <dbReference type="PROSITE" id="PS50071"/>
    </source>
</evidence>
<feature type="domain" description="Homeobox" evidence="4">
    <location>
        <begin position="203"/>
        <end position="263"/>
    </location>
</feature>
<dbReference type="SUPFAM" id="SSF46689">
    <property type="entry name" value="Homeodomain-like"/>
    <property type="match status" value="1"/>
</dbReference>
<feature type="region of interest" description="Disordered" evidence="3">
    <location>
        <begin position="164"/>
        <end position="216"/>
    </location>
</feature>
<feature type="compositionally biased region" description="Polar residues" evidence="3">
    <location>
        <begin position="13"/>
        <end position="28"/>
    </location>
</feature>
<keyword evidence="1 2" id="KW-0539">Nucleus</keyword>
<dbReference type="AlphaFoldDB" id="A0AAD1UIE3"/>
<keyword evidence="1 2" id="KW-0371">Homeobox</keyword>
<comment type="subcellular location">
    <subcellularLocation>
        <location evidence="1 2">Nucleus</location>
    </subcellularLocation>
</comment>
<feature type="compositionally biased region" description="Basic residues" evidence="3">
    <location>
        <begin position="206"/>
        <end position="216"/>
    </location>
</feature>
<protein>
    <recommendedName>
        <fullName evidence="4">Homeobox domain-containing protein</fullName>
    </recommendedName>
</protein>
<dbReference type="Proteomes" id="UP001295684">
    <property type="component" value="Unassembled WGS sequence"/>
</dbReference>
<dbReference type="InterPro" id="IPR001356">
    <property type="entry name" value="HD"/>
</dbReference>
<dbReference type="SMART" id="SM00389">
    <property type="entry name" value="HOX"/>
    <property type="match status" value="1"/>
</dbReference>
<proteinExistence type="predicted"/>
<feature type="compositionally biased region" description="Polar residues" evidence="3">
    <location>
        <begin position="169"/>
        <end position="191"/>
    </location>
</feature>
<feature type="compositionally biased region" description="Basic and acidic residues" evidence="3">
    <location>
        <begin position="195"/>
        <end position="205"/>
    </location>
</feature>
<feature type="DNA-binding region" description="Homeobox" evidence="1">
    <location>
        <begin position="205"/>
        <end position="264"/>
    </location>
</feature>
<name>A0AAD1UIE3_EUPCR</name>
<evidence type="ECO:0000313" key="5">
    <source>
        <dbReference type="EMBL" id="CAI2367818.1"/>
    </source>
</evidence>
<reference evidence="5" key="1">
    <citation type="submission" date="2023-07" db="EMBL/GenBank/DDBJ databases">
        <authorList>
            <consortium name="AG Swart"/>
            <person name="Singh M."/>
            <person name="Singh A."/>
            <person name="Seah K."/>
            <person name="Emmerich C."/>
        </authorList>
    </citation>
    <scope>NUCLEOTIDE SEQUENCE</scope>
    <source>
        <strain evidence="5">DP1</strain>
    </source>
</reference>
<comment type="caution">
    <text evidence="5">The sequence shown here is derived from an EMBL/GenBank/DDBJ whole genome shotgun (WGS) entry which is preliminary data.</text>
</comment>
<organism evidence="5 6">
    <name type="scientific">Euplotes crassus</name>
    <dbReference type="NCBI Taxonomy" id="5936"/>
    <lineage>
        <taxon>Eukaryota</taxon>
        <taxon>Sar</taxon>
        <taxon>Alveolata</taxon>
        <taxon>Ciliophora</taxon>
        <taxon>Intramacronucleata</taxon>
        <taxon>Spirotrichea</taxon>
        <taxon>Hypotrichia</taxon>
        <taxon>Euplotida</taxon>
        <taxon>Euplotidae</taxon>
        <taxon>Moneuplotes</taxon>
    </lineage>
</organism>
<accession>A0AAD1UIE3</accession>
<evidence type="ECO:0000313" key="6">
    <source>
        <dbReference type="Proteomes" id="UP001295684"/>
    </source>
</evidence>
<evidence type="ECO:0000256" key="3">
    <source>
        <dbReference type="SAM" id="MobiDB-lite"/>
    </source>
</evidence>
<dbReference type="PROSITE" id="PS50071">
    <property type="entry name" value="HOMEOBOX_2"/>
    <property type="match status" value="1"/>
</dbReference>
<gene>
    <name evidence="5" type="ORF">ECRASSUSDP1_LOCUS9106</name>
</gene>
<keyword evidence="1 2" id="KW-0238">DNA-binding</keyword>
<dbReference type="CDD" id="cd00086">
    <property type="entry name" value="homeodomain"/>
    <property type="match status" value="1"/>
</dbReference>
<dbReference type="GO" id="GO:0005634">
    <property type="term" value="C:nucleus"/>
    <property type="evidence" value="ECO:0007669"/>
    <property type="project" value="UniProtKB-SubCell"/>
</dbReference>
<dbReference type="Pfam" id="PF00046">
    <property type="entry name" value="Homeodomain"/>
    <property type="match status" value="1"/>
</dbReference>
<dbReference type="Gene3D" id="1.10.10.60">
    <property type="entry name" value="Homeodomain-like"/>
    <property type="match status" value="1"/>
</dbReference>
<dbReference type="EMBL" id="CAMPGE010008937">
    <property type="protein sequence ID" value="CAI2367818.1"/>
    <property type="molecule type" value="Genomic_DNA"/>
</dbReference>
<feature type="region of interest" description="Disordered" evidence="3">
    <location>
        <begin position="1"/>
        <end position="35"/>
    </location>
</feature>